<dbReference type="CDD" id="cd06261">
    <property type="entry name" value="TM_PBP2"/>
    <property type="match status" value="1"/>
</dbReference>
<dbReference type="EMBL" id="FUYG01000008">
    <property type="protein sequence ID" value="SKB00533.1"/>
    <property type="molecule type" value="Genomic_DNA"/>
</dbReference>
<dbReference type="InterPro" id="IPR035906">
    <property type="entry name" value="MetI-like_sf"/>
</dbReference>
<proteinExistence type="inferred from homology"/>
<comment type="similarity">
    <text evidence="7">Belongs to the binding-protein-dependent transport system permease family.</text>
</comment>
<evidence type="ECO:0000256" key="3">
    <source>
        <dbReference type="ARBA" id="ARBA00022475"/>
    </source>
</evidence>
<gene>
    <name evidence="9" type="ORF">SAMN06295879_3032</name>
</gene>
<dbReference type="Pfam" id="PF00528">
    <property type="entry name" value="BPD_transp_1"/>
    <property type="match status" value="1"/>
</dbReference>
<feature type="transmembrane region" description="Helical" evidence="7">
    <location>
        <begin position="230"/>
        <end position="251"/>
    </location>
</feature>
<protein>
    <submittedName>
        <fullName evidence="9">Alpha-1,4-digalacturonate transport system permease protein</fullName>
    </submittedName>
</protein>
<organism evidence="9 10">
    <name type="scientific">Agreia bicolorata</name>
    <dbReference type="NCBI Taxonomy" id="110935"/>
    <lineage>
        <taxon>Bacteria</taxon>
        <taxon>Bacillati</taxon>
        <taxon>Actinomycetota</taxon>
        <taxon>Actinomycetes</taxon>
        <taxon>Micrococcales</taxon>
        <taxon>Microbacteriaceae</taxon>
        <taxon>Agreia</taxon>
    </lineage>
</organism>
<evidence type="ECO:0000313" key="10">
    <source>
        <dbReference type="Proteomes" id="UP000189735"/>
    </source>
</evidence>
<evidence type="ECO:0000256" key="1">
    <source>
        <dbReference type="ARBA" id="ARBA00004651"/>
    </source>
</evidence>
<feature type="transmembrane region" description="Helical" evidence="7">
    <location>
        <begin position="135"/>
        <end position="155"/>
    </location>
</feature>
<dbReference type="PANTHER" id="PTHR30193">
    <property type="entry name" value="ABC TRANSPORTER PERMEASE PROTEIN"/>
    <property type="match status" value="1"/>
</dbReference>
<accession>A0A1T4YFQ4</accession>
<evidence type="ECO:0000256" key="6">
    <source>
        <dbReference type="ARBA" id="ARBA00023136"/>
    </source>
</evidence>
<dbReference type="GO" id="GO:0055085">
    <property type="term" value="P:transmembrane transport"/>
    <property type="evidence" value="ECO:0007669"/>
    <property type="project" value="InterPro"/>
</dbReference>
<dbReference type="GO" id="GO:0005886">
    <property type="term" value="C:plasma membrane"/>
    <property type="evidence" value="ECO:0007669"/>
    <property type="project" value="UniProtKB-SubCell"/>
</dbReference>
<feature type="transmembrane region" description="Helical" evidence="7">
    <location>
        <begin position="185"/>
        <end position="209"/>
    </location>
</feature>
<feature type="transmembrane region" description="Helical" evidence="7">
    <location>
        <begin position="291"/>
        <end position="313"/>
    </location>
</feature>
<evidence type="ECO:0000259" key="8">
    <source>
        <dbReference type="PROSITE" id="PS50928"/>
    </source>
</evidence>
<keyword evidence="4 7" id="KW-0812">Transmembrane</keyword>
<dbReference type="PANTHER" id="PTHR30193:SF41">
    <property type="entry name" value="DIACETYLCHITOBIOSE UPTAKE SYSTEM PERMEASE PROTEIN NGCF"/>
    <property type="match status" value="1"/>
</dbReference>
<dbReference type="RefSeq" id="WP_238579626.1">
    <property type="nucleotide sequence ID" value="NZ_FUYG01000008.1"/>
</dbReference>
<sequence>MTSTMRSVVGAKAKDAPVDAGVGTSPSRRRRVKRRYRLTPLLLSAGVIVLLGLFFLWPGVLGLTYSFTSYRGFGPMNFVGLDNYAKLASDPTFYAALGRTLIYTAFSVPLGYALSLSLAVALTNLRARGKTAARIIFFLPWLVSPIVTGVIWRWMFGENFGFVNYVITSLGGGAVPWSSDPNLSLMVVIVASAWAGAAFNMLLFIAALNNVPKSYYEAAELDGANGWQRFVSITLPGIAPTSVLVILLSTLGQMKEFAMIQALNNGGPGTSNQLIVQYIYQTGFAQSNVGYASAASMVLLVILMVIALIQLAINRKANQ</sequence>
<evidence type="ECO:0000256" key="2">
    <source>
        <dbReference type="ARBA" id="ARBA00022448"/>
    </source>
</evidence>
<dbReference type="PROSITE" id="PS50928">
    <property type="entry name" value="ABC_TM1"/>
    <property type="match status" value="1"/>
</dbReference>
<dbReference type="InterPro" id="IPR051393">
    <property type="entry name" value="ABC_transporter_permease"/>
</dbReference>
<feature type="transmembrane region" description="Helical" evidence="7">
    <location>
        <begin position="38"/>
        <end position="57"/>
    </location>
</feature>
<dbReference type="SUPFAM" id="SSF161098">
    <property type="entry name" value="MetI-like"/>
    <property type="match status" value="1"/>
</dbReference>
<evidence type="ECO:0000256" key="4">
    <source>
        <dbReference type="ARBA" id="ARBA00022692"/>
    </source>
</evidence>
<dbReference type="InterPro" id="IPR000515">
    <property type="entry name" value="MetI-like"/>
</dbReference>
<name>A0A1T4YFQ4_9MICO</name>
<keyword evidence="2 7" id="KW-0813">Transport</keyword>
<evidence type="ECO:0000313" key="9">
    <source>
        <dbReference type="EMBL" id="SKB00533.1"/>
    </source>
</evidence>
<comment type="subcellular location">
    <subcellularLocation>
        <location evidence="1 7">Cell membrane</location>
        <topology evidence="1 7">Multi-pass membrane protein</topology>
    </subcellularLocation>
</comment>
<keyword evidence="6 7" id="KW-0472">Membrane</keyword>
<dbReference type="Gene3D" id="1.10.3720.10">
    <property type="entry name" value="MetI-like"/>
    <property type="match status" value="1"/>
</dbReference>
<dbReference type="AlphaFoldDB" id="A0A1T4YFQ4"/>
<dbReference type="Proteomes" id="UP000189735">
    <property type="component" value="Unassembled WGS sequence"/>
</dbReference>
<reference evidence="10" key="1">
    <citation type="submission" date="2017-02" db="EMBL/GenBank/DDBJ databases">
        <authorList>
            <person name="Varghese N."/>
            <person name="Submissions S."/>
        </authorList>
    </citation>
    <scope>NUCLEOTIDE SEQUENCE [LARGE SCALE GENOMIC DNA]</scope>
    <source>
        <strain evidence="10">VKM Ac-2052</strain>
    </source>
</reference>
<evidence type="ECO:0000256" key="5">
    <source>
        <dbReference type="ARBA" id="ARBA00022989"/>
    </source>
</evidence>
<keyword evidence="5 7" id="KW-1133">Transmembrane helix</keyword>
<feature type="transmembrane region" description="Helical" evidence="7">
    <location>
        <begin position="101"/>
        <end position="123"/>
    </location>
</feature>
<keyword evidence="3" id="KW-1003">Cell membrane</keyword>
<feature type="domain" description="ABC transmembrane type-1" evidence="8">
    <location>
        <begin position="97"/>
        <end position="310"/>
    </location>
</feature>
<evidence type="ECO:0000256" key="7">
    <source>
        <dbReference type="RuleBase" id="RU363032"/>
    </source>
</evidence>